<evidence type="ECO:0000313" key="2">
    <source>
        <dbReference type="Proteomes" id="UP001202328"/>
    </source>
</evidence>
<proteinExistence type="predicted"/>
<sequence>MFFDIGQAAKSGAIAECTFESRICKDDNVIMPELCQVEAPRFFNSPLTVDRTVPVDKDSLEKDDPHQRRLGRRGVLIIQRKHAINLMANVVVYNLNIKVWYEFLD</sequence>
<accession>A0AAD4XEB2</accession>
<keyword evidence="2" id="KW-1185">Reference proteome</keyword>
<gene>
    <name evidence="1" type="ORF">MKW98_031941</name>
</gene>
<comment type="caution">
    <text evidence="1">The sequence shown here is derived from an EMBL/GenBank/DDBJ whole genome shotgun (WGS) entry which is preliminary data.</text>
</comment>
<evidence type="ECO:0000313" key="1">
    <source>
        <dbReference type="EMBL" id="KAI3903287.1"/>
    </source>
</evidence>
<reference evidence="1" key="1">
    <citation type="submission" date="2022-04" db="EMBL/GenBank/DDBJ databases">
        <title>A functionally conserved STORR gene fusion in Papaver species that diverged 16.8 million years ago.</title>
        <authorList>
            <person name="Catania T."/>
        </authorList>
    </citation>
    <scope>NUCLEOTIDE SEQUENCE</scope>
    <source>
        <strain evidence="1">S-188037</strain>
    </source>
</reference>
<name>A0AAD4XEB2_9MAGN</name>
<protein>
    <submittedName>
        <fullName evidence="1">Uncharacterized protein</fullName>
    </submittedName>
</protein>
<dbReference type="AlphaFoldDB" id="A0AAD4XEB2"/>
<dbReference type="EMBL" id="JAJJMB010011222">
    <property type="protein sequence ID" value="KAI3903287.1"/>
    <property type="molecule type" value="Genomic_DNA"/>
</dbReference>
<organism evidence="1 2">
    <name type="scientific">Papaver atlanticum</name>
    <dbReference type="NCBI Taxonomy" id="357466"/>
    <lineage>
        <taxon>Eukaryota</taxon>
        <taxon>Viridiplantae</taxon>
        <taxon>Streptophyta</taxon>
        <taxon>Embryophyta</taxon>
        <taxon>Tracheophyta</taxon>
        <taxon>Spermatophyta</taxon>
        <taxon>Magnoliopsida</taxon>
        <taxon>Ranunculales</taxon>
        <taxon>Papaveraceae</taxon>
        <taxon>Papaveroideae</taxon>
        <taxon>Papaver</taxon>
    </lineage>
</organism>
<dbReference type="Proteomes" id="UP001202328">
    <property type="component" value="Unassembled WGS sequence"/>
</dbReference>